<accession>A0A4U8ULS8</accession>
<dbReference type="PRINTS" id="PR01217">
    <property type="entry name" value="PRICHEXTENSN"/>
</dbReference>
<keyword evidence="3" id="KW-1185">Reference proteome</keyword>
<feature type="region of interest" description="Disordered" evidence="1">
    <location>
        <begin position="68"/>
        <end position="161"/>
    </location>
</feature>
<sequence length="457" mass="50646">MDKNVGGAVPNVDPEAAGDDLQPFQILADENIDAGLQLFPDFDAGFNLPPLQLSTSANSHFDLQRFGLAQYVDPKDDPQPMQRSADADPGPSQQFSPNLDQEDDPQPADANPDSCRRPLPLPPPPSPDPDFVEPPSVNLAPSGPPRLRLIPVDVDPDPHPLPPPYYANPSDPRLRLLPVDPDPGHLLPPLPACYLPCPNPPEPEPAPDLPEVNVECWVQVTAKPHAQSVEALFFPYNQDPPPFTCQEAQCQCANCQLSLKKSQEIINATGKQLRKPSHMIPKTRLVHPRYTMPTYPNIDQVSAMLYQTGNMDLMTRDIGKKLLQNGFRKPMKAHLDQKLQKSGGVTHTTVEGMLFNCKDELRNYVTLNMAKELAHYTRLSISNVIGSDRFKVKASQTMDVDQDDPYTWDEYGKCVEVASKGKCKPPSKKKMKKSNGKAAVIQPTRTVATMTEIRSHW</sequence>
<dbReference type="Proteomes" id="UP000298663">
    <property type="component" value="Unassembled WGS sequence"/>
</dbReference>
<proteinExistence type="predicted"/>
<name>A0A4U8ULS8_STECR</name>
<evidence type="ECO:0000313" key="3">
    <source>
        <dbReference type="Proteomes" id="UP000298663"/>
    </source>
</evidence>
<feature type="compositionally biased region" description="Pro residues" evidence="1">
    <location>
        <begin position="119"/>
        <end position="128"/>
    </location>
</feature>
<gene>
    <name evidence="2" type="ORF">L596_001685</name>
</gene>
<comment type="caution">
    <text evidence="2">The sequence shown here is derived from an EMBL/GenBank/DDBJ whole genome shotgun (WGS) entry which is preliminary data.</text>
</comment>
<protein>
    <submittedName>
        <fullName evidence="2">Uncharacterized protein</fullName>
    </submittedName>
</protein>
<evidence type="ECO:0000256" key="1">
    <source>
        <dbReference type="SAM" id="MobiDB-lite"/>
    </source>
</evidence>
<feature type="region of interest" description="Disordered" evidence="1">
    <location>
        <begin position="1"/>
        <end position="23"/>
    </location>
</feature>
<evidence type="ECO:0000313" key="2">
    <source>
        <dbReference type="EMBL" id="TMS34020.1"/>
    </source>
</evidence>
<organism evidence="2 3">
    <name type="scientific">Steinernema carpocapsae</name>
    <name type="common">Entomopathogenic nematode</name>
    <dbReference type="NCBI Taxonomy" id="34508"/>
    <lineage>
        <taxon>Eukaryota</taxon>
        <taxon>Metazoa</taxon>
        <taxon>Ecdysozoa</taxon>
        <taxon>Nematoda</taxon>
        <taxon>Chromadorea</taxon>
        <taxon>Rhabditida</taxon>
        <taxon>Tylenchina</taxon>
        <taxon>Panagrolaimomorpha</taxon>
        <taxon>Strongyloidoidea</taxon>
        <taxon>Steinernematidae</taxon>
        <taxon>Steinernema</taxon>
    </lineage>
</organism>
<dbReference type="AlphaFoldDB" id="A0A4U8ULS8"/>
<reference evidence="2 3" key="1">
    <citation type="journal article" date="2015" name="Genome Biol.">
        <title>Comparative genomics of Steinernema reveals deeply conserved gene regulatory networks.</title>
        <authorList>
            <person name="Dillman A.R."/>
            <person name="Macchietto M."/>
            <person name="Porter C.F."/>
            <person name="Rogers A."/>
            <person name="Williams B."/>
            <person name="Antoshechkin I."/>
            <person name="Lee M.M."/>
            <person name="Goodwin Z."/>
            <person name="Lu X."/>
            <person name="Lewis E.E."/>
            <person name="Goodrich-Blair H."/>
            <person name="Stock S.P."/>
            <person name="Adams B.J."/>
            <person name="Sternberg P.W."/>
            <person name="Mortazavi A."/>
        </authorList>
    </citation>
    <scope>NUCLEOTIDE SEQUENCE [LARGE SCALE GENOMIC DNA]</scope>
    <source>
        <strain evidence="2 3">ALL</strain>
    </source>
</reference>
<dbReference type="EMBL" id="AZBU02000001">
    <property type="protein sequence ID" value="TMS34020.1"/>
    <property type="molecule type" value="Genomic_DNA"/>
</dbReference>
<reference evidence="2 3" key="2">
    <citation type="journal article" date="2019" name="G3 (Bethesda)">
        <title>Hybrid Assembly of the Genome of the Entomopathogenic Nematode Steinernema carpocapsae Identifies the X-Chromosome.</title>
        <authorList>
            <person name="Serra L."/>
            <person name="Macchietto M."/>
            <person name="Macias-Munoz A."/>
            <person name="McGill C.J."/>
            <person name="Rodriguez I.M."/>
            <person name="Rodriguez B."/>
            <person name="Murad R."/>
            <person name="Mortazavi A."/>
        </authorList>
    </citation>
    <scope>NUCLEOTIDE SEQUENCE [LARGE SCALE GENOMIC DNA]</scope>
    <source>
        <strain evidence="2 3">ALL</strain>
    </source>
</reference>